<protein>
    <submittedName>
        <fullName evidence="1">Uncharacterized protein</fullName>
    </submittedName>
</protein>
<comment type="caution">
    <text evidence="1">The sequence shown here is derived from an EMBL/GenBank/DDBJ whole genome shotgun (WGS) entry which is preliminary data.</text>
</comment>
<dbReference type="EMBL" id="JARJCM010000227">
    <property type="protein sequence ID" value="KAJ7021617.1"/>
    <property type="molecule type" value="Genomic_DNA"/>
</dbReference>
<dbReference type="Proteomes" id="UP001218188">
    <property type="component" value="Unassembled WGS sequence"/>
</dbReference>
<keyword evidence="2" id="KW-1185">Reference proteome</keyword>
<organism evidence="1 2">
    <name type="scientific">Mycena alexandri</name>
    <dbReference type="NCBI Taxonomy" id="1745969"/>
    <lineage>
        <taxon>Eukaryota</taxon>
        <taxon>Fungi</taxon>
        <taxon>Dikarya</taxon>
        <taxon>Basidiomycota</taxon>
        <taxon>Agaricomycotina</taxon>
        <taxon>Agaricomycetes</taxon>
        <taxon>Agaricomycetidae</taxon>
        <taxon>Agaricales</taxon>
        <taxon>Marasmiineae</taxon>
        <taxon>Mycenaceae</taxon>
        <taxon>Mycena</taxon>
    </lineage>
</organism>
<accession>A0AAD6S6P7</accession>
<proteinExistence type="predicted"/>
<gene>
    <name evidence="1" type="ORF">C8F04DRAFT_1049676</name>
</gene>
<reference evidence="1" key="1">
    <citation type="submission" date="2023-03" db="EMBL/GenBank/DDBJ databases">
        <title>Massive genome expansion in bonnet fungi (Mycena s.s.) driven by repeated elements and novel gene families across ecological guilds.</title>
        <authorList>
            <consortium name="Lawrence Berkeley National Laboratory"/>
            <person name="Harder C.B."/>
            <person name="Miyauchi S."/>
            <person name="Viragh M."/>
            <person name="Kuo A."/>
            <person name="Thoen E."/>
            <person name="Andreopoulos B."/>
            <person name="Lu D."/>
            <person name="Skrede I."/>
            <person name="Drula E."/>
            <person name="Henrissat B."/>
            <person name="Morin E."/>
            <person name="Kohler A."/>
            <person name="Barry K."/>
            <person name="LaButti K."/>
            <person name="Morin E."/>
            <person name="Salamov A."/>
            <person name="Lipzen A."/>
            <person name="Mereny Z."/>
            <person name="Hegedus B."/>
            <person name="Baldrian P."/>
            <person name="Stursova M."/>
            <person name="Weitz H."/>
            <person name="Taylor A."/>
            <person name="Grigoriev I.V."/>
            <person name="Nagy L.G."/>
            <person name="Martin F."/>
            <person name="Kauserud H."/>
        </authorList>
    </citation>
    <scope>NUCLEOTIDE SEQUENCE</scope>
    <source>
        <strain evidence="1">CBHHK200</strain>
    </source>
</reference>
<evidence type="ECO:0000313" key="1">
    <source>
        <dbReference type="EMBL" id="KAJ7021617.1"/>
    </source>
</evidence>
<evidence type="ECO:0000313" key="2">
    <source>
        <dbReference type="Proteomes" id="UP001218188"/>
    </source>
</evidence>
<name>A0AAD6S6P7_9AGAR</name>
<sequence length="95" mass="10261">MALNLNYAANTYLAVTLPASSSYLQTPASLSLLHPAVAHVGQVGEMADVQLVSVPKVEWEVSEAAREEILATFKKVGKVDVQEPKQRVKRGGDEL</sequence>
<dbReference type="AlphaFoldDB" id="A0AAD6S6P7"/>